<dbReference type="EMBL" id="CP059272">
    <property type="protein sequence ID" value="QLQ81249.1"/>
    <property type="molecule type" value="Genomic_DNA"/>
</dbReference>
<organism evidence="1 2">
    <name type="scientific">Torulaspora globosa</name>
    <dbReference type="NCBI Taxonomy" id="48254"/>
    <lineage>
        <taxon>Eukaryota</taxon>
        <taxon>Fungi</taxon>
        <taxon>Dikarya</taxon>
        <taxon>Ascomycota</taxon>
        <taxon>Saccharomycotina</taxon>
        <taxon>Saccharomycetes</taxon>
        <taxon>Saccharomycetales</taxon>
        <taxon>Saccharomycetaceae</taxon>
        <taxon>Torulaspora</taxon>
    </lineage>
</organism>
<sequence length="454" mass="52460">MRKWIKTLYHKTVEEEKNFIRYQISLMPSALGIMILGKQFDCQYIRYFYAERHAIFKHNFEKLDRMFSMPTVDQIAGAILRNRDVSFREAKRGTGKFSNGGSLLNLIPEDYHQVLMPKLRRDRHRELSEAVNTQVAHAVDEIACALMWMVYFGAGFPYRFPELQLLAFTGPQRNVYVEDSTRRIQLFCDYNKTGSSVPILKTLDTTTSAYLFYFIVVLRQMQINALGKDYGAFRVDTWMDIQNVALRSDVTPQAVSRTALQTYLFLDSSAGDFIKYSMFRKFLFKFPQGDRDNLTFRELRQAMKAVIRYYADVQVSPALPESMASEVMAGHTAKTGLTVYGMDDWSLAHVTGTTATVLQERASERWISWLGLEKMRLGEDGGADGKSNDGDVTVEIFEEDVERTVVENIENNRPVNYSWPVKAKPREFRPREFRDLERPVCCRPESTWPRLSVS</sequence>
<reference evidence="1 2" key="1">
    <citation type="submission" date="2020-06" db="EMBL/GenBank/DDBJ databases">
        <title>The yeast mating-type switching endonuclease HO is a domesticated member of an unorthodox homing genetic element family.</title>
        <authorList>
            <person name="Coughlan A.Y."/>
            <person name="Lombardi L."/>
            <person name="Braun-Galleani S."/>
            <person name="Martos A.R."/>
            <person name="Galeote V."/>
            <person name="Bigey F."/>
            <person name="Dequin S."/>
            <person name="Byrne K.P."/>
            <person name="Wolfe K.H."/>
        </authorList>
    </citation>
    <scope>NUCLEOTIDE SEQUENCE [LARGE SCALE GENOMIC DNA]</scope>
    <source>
        <strain evidence="1 2">CBS2947</strain>
    </source>
</reference>
<name>A0A7H9HVG6_9SACH</name>
<keyword evidence="2" id="KW-1185">Reference proteome</keyword>
<accession>A0A7H9HVG6</accession>
<evidence type="ECO:0000313" key="2">
    <source>
        <dbReference type="Proteomes" id="UP000510647"/>
    </source>
</evidence>
<evidence type="ECO:0000313" key="1">
    <source>
        <dbReference type="EMBL" id="QLQ81249.1"/>
    </source>
</evidence>
<protein>
    <submittedName>
        <fullName evidence="1">Uncharacterized protein</fullName>
    </submittedName>
</protein>
<dbReference type="OrthoDB" id="4039556at2759"/>
<gene>
    <name evidence="1" type="ORF">HG537_0F00100</name>
</gene>
<proteinExistence type="predicted"/>
<dbReference type="AlphaFoldDB" id="A0A7H9HVG6"/>
<dbReference type="Proteomes" id="UP000510647">
    <property type="component" value="Chromosome 6"/>
</dbReference>